<dbReference type="InterPro" id="IPR010090">
    <property type="entry name" value="Phage_tape_meas"/>
</dbReference>
<comment type="caution">
    <text evidence="4">The sequence shown here is derived from an EMBL/GenBank/DDBJ whole genome shotgun (WGS) entry which is preliminary data.</text>
</comment>
<evidence type="ECO:0000256" key="2">
    <source>
        <dbReference type="SAM" id="Phobius"/>
    </source>
</evidence>
<organism evidence="4 5">
    <name type="scientific">Yersinia enterocolitica</name>
    <dbReference type="NCBI Taxonomy" id="630"/>
    <lineage>
        <taxon>Bacteria</taxon>
        <taxon>Pseudomonadati</taxon>
        <taxon>Pseudomonadota</taxon>
        <taxon>Gammaproteobacteria</taxon>
        <taxon>Enterobacterales</taxon>
        <taxon>Yersiniaceae</taxon>
        <taxon>Yersinia</taxon>
    </lineage>
</organism>
<dbReference type="Proteomes" id="UP000041601">
    <property type="component" value="Unassembled WGS sequence"/>
</dbReference>
<evidence type="ECO:0000313" key="5">
    <source>
        <dbReference type="Proteomes" id="UP000041601"/>
    </source>
</evidence>
<dbReference type="PANTHER" id="PTHR37813">
    <property type="entry name" value="FELS-2 PROPHAGE PROTEIN"/>
    <property type="match status" value="1"/>
</dbReference>
<dbReference type="EMBL" id="CPXJ01000032">
    <property type="protein sequence ID" value="CND96827.1"/>
    <property type="molecule type" value="Genomic_DNA"/>
</dbReference>
<feature type="transmembrane region" description="Helical" evidence="2">
    <location>
        <begin position="38"/>
        <end position="57"/>
    </location>
</feature>
<evidence type="ECO:0000313" key="4">
    <source>
        <dbReference type="EMBL" id="CND96827.1"/>
    </source>
</evidence>
<keyword evidence="2" id="KW-0812">Transmembrane</keyword>
<feature type="transmembrane region" description="Helical" evidence="2">
    <location>
        <begin position="465"/>
        <end position="485"/>
    </location>
</feature>
<name>A0ABP1Y540_YEREN</name>
<keyword evidence="1" id="KW-1188">Viral release from host cell</keyword>
<dbReference type="Pfam" id="PF10145">
    <property type="entry name" value="PhageMin_Tail"/>
    <property type="match status" value="1"/>
</dbReference>
<dbReference type="RefSeq" id="WP_050156395.1">
    <property type="nucleotide sequence ID" value="NZ_CPXJ01000032.1"/>
</dbReference>
<keyword evidence="5" id="KW-1185">Reference proteome</keyword>
<evidence type="ECO:0000256" key="1">
    <source>
        <dbReference type="ARBA" id="ARBA00022612"/>
    </source>
</evidence>
<keyword evidence="2" id="KW-1133">Transmembrane helix</keyword>
<feature type="domain" description="Phage tail tape measure protein" evidence="3">
    <location>
        <begin position="87"/>
        <end position="288"/>
    </location>
</feature>
<gene>
    <name evidence="4" type="ORF">ERS137959_02678</name>
</gene>
<keyword evidence="2" id="KW-0472">Membrane</keyword>
<dbReference type="PANTHER" id="PTHR37813:SF1">
    <property type="entry name" value="FELS-2 PROPHAGE PROTEIN"/>
    <property type="match status" value="1"/>
</dbReference>
<evidence type="ECO:0000259" key="3">
    <source>
        <dbReference type="Pfam" id="PF10145"/>
    </source>
</evidence>
<feature type="transmembrane region" description="Helical" evidence="2">
    <location>
        <begin position="390"/>
        <end position="411"/>
    </location>
</feature>
<protein>
    <submittedName>
        <fullName evidence="4">Phage tail tape measure protein, TP901 family, core region</fullName>
    </submittedName>
</protein>
<sequence length="626" mass="65647">MSDSFQLKAIITGVNKLSPTLTTMQKDLRKFKGEFKDIISSAAVAGAAITAAFAVPISQAMDFESTMADVRKVVDFDSPQQFKQMADDVLELSSNLPMAATGIGAIVAAGGQAGIARKELTRFAEDAVKMGIAFDQTAEESGQMMSQWRTAFKLTQNEVVTLADKVNYLGNTGPANAAKISAIVTRIGPLGGVAGVASGEIAAMGATIAGMGVESEIAATGIKNFMLSLTSGSGKGIKGKVLKAIKIDPKQLAADMQKDSKTAILKVLDSVAKLPKAKQAAALEALFGRESLGAIAPLLSNTDKLRENFKKVADAQIYAGSMQKEYASRAATTANAVQLLKNQLTAASISIGDLFLPSIVEAAEELRPFLGQIRQLIKANPELIKTTLKLGLYLAGVAVSVSAITKAIGIMNFVTKMTPLGKLLTLLIGAGGLIVANWDTVGPVFKDIWNQIKPIVDMVGGLEGLMQGLAVYIAGGFLISFLSGINKGNVAVKALSGSLTNLFKFSGQVIAIGVMISLFNKLNEIGEEAKAAGMNSGEYVVDKAKKDEEARGYHGFIPRLKEILNLDGSQNSKVPLASARPQAVNGEITVKFDNAPPGMAIVGTKTNQSGFGVGYDVGYNRFAKGG</sequence>
<dbReference type="NCBIfam" id="TIGR01760">
    <property type="entry name" value="tape_meas_TP901"/>
    <property type="match status" value="1"/>
</dbReference>
<reference evidence="4 5" key="1">
    <citation type="submission" date="2015-03" db="EMBL/GenBank/DDBJ databases">
        <authorList>
            <consortium name="Pathogen Informatics"/>
            <person name="Murphy D."/>
        </authorList>
    </citation>
    <scope>NUCLEOTIDE SEQUENCE [LARGE SCALE GENOMIC DNA]</scope>
    <source>
        <strain evidence="4 5">IP05342</strain>
    </source>
</reference>
<accession>A0ABP1Y540</accession>
<proteinExistence type="predicted"/>
<feature type="transmembrane region" description="Helical" evidence="2">
    <location>
        <begin position="423"/>
        <end position="445"/>
    </location>
</feature>